<dbReference type="SUPFAM" id="SSF52047">
    <property type="entry name" value="RNI-like"/>
    <property type="match status" value="1"/>
</dbReference>
<dbReference type="InterPro" id="IPR053781">
    <property type="entry name" value="F-box_AtFBL13-like"/>
</dbReference>
<dbReference type="Pfam" id="PF00646">
    <property type="entry name" value="F-box"/>
    <property type="match status" value="1"/>
</dbReference>
<dbReference type="PANTHER" id="PTHR31900:SF34">
    <property type="entry name" value="EMB|CAB62440.1-RELATED"/>
    <property type="match status" value="1"/>
</dbReference>
<dbReference type="InterPro" id="IPR001810">
    <property type="entry name" value="F-box_dom"/>
</dbReference>
<evidence type="ECO:0000313" key="2">
    <source>
        <dbReference type="EMBL" id="GAU38446.1"/>
    </source>
</evidence>
<dbReference type="Pfam" id="PF24758">
    <property type="entry name" value="LRR_At5g56370"/>
    <property type="match status" value="1"/>
</dbReference>
<dbReference type="InterPro" id="IPR055411">
    <property type="entry name" value="LRR_FXL15/At3g58940/PEG3-like"/>
</dbReference>
<sequence length="404" mass="46423">MDIISTLPDAILCHILSFLETKQAVATSILSERWKHLWLSVPVLDFSNTRLTDQEANFRFNDFVYSVLLSRDSALPIKIFRLYVANTNPLHNNLNMPSFAKWINFVLQRGGVEYLDLYVDMSTWPILPITIFSCTTLVVLKIHFFWVVDHRFSTVLLLPSLKTLHLQLIKFPKHQDFMLLLAKFPNLEDLQISCLCFDSEDSLSCNEWKNFSLSNLTKAVVDSSYFKFPMKVLHNVRSLSMCIAQAHCFNDAIPTFHNLTCMHLDSLNSRCHFLVEVFKHCPKLQELYVDEDDMNSDDQTWTGNWVDPDFVPQCLSLHFRVCYLSSFLGLQSELQLARYILKNARVLQTMRICTIGEPEIKELLSSFPRASSSCKLTFVHLPRDFSSVSDSSLDAHESSIGSNA</sequence>
<reference evidence="3" key="1">
    <citation type="journal article" date="2017" name="Front. Plant Sci.">
        <title>Climate Clever Clovers: New Paradigm to Reduce the Environmental Footprint of Ruminants by Breeding Low Methanogenic Forages Utilizing Haplotype Variation.</title>
        <authorList>
            <person name="Kaur P."/>
            <person name="Appels R."/>
            <person name="Bayer P.E."/>
            <person name="Keeble-Gagnere G."/>
            <person name="Wang J."/>
            <person name="Hirakawa H."/>
            <person name="Shirasawa K."/>
            <person name="Vercoe P."/>
            <person name="Stefanova K."/>
            <person name="Durmic Z."/>
            <person name="Nichols P."/>
            <person name="Revell C."/>
            <person name="Isobe S.N."/>
            <person name="Edwards D."/>
            <person name="Erskine W."/>
        </authorList>
    </citation>
    <scope>NUCLEOTIDE SEQUENCE [LARGE SCALE GENOMIC DNA]</scope>
    <source>
        <strain evidence="3">cv. Daliak</strain>
    </source>
</reference>
<dbReference type="OrthoDB" id="1419893at2759"/>
<dbReference type="Proteomes" id="UP000242715">
    <property type="component" value="Unassembled WGS sequence"/>
</dbReference>
<name>A0A2Z6N3E9_TRISU</name>
<keyword evidence="3" id="KW-1185">Reference proteome</keyword>
<dbReference type="EMBL" id="DF973716">
    <property type="protein sequence ID" value="GAU38446.1"/>
    <property type="molecule type" value="Genomic_DNA"/>
</dbReference>
<feature type="domain" description="F-box" evidence="1">
    <location>
        <begin position="1"/>
        <end position="37"/>
    </location>
</feature>
<dbReference type="PANTHER" id="PTHR31900">
    <property type="entry name" value="F-BOX/RNI SUPERFAMILY PROTEIN-RELATED"/>
    <property type="match status" value="1"/>
</dbReference>
<dbReference type="InterPro" id="IPR036047">
    <property type="entry name" value="F-box-like_dom_sf"/>
</dbReference>
<gene>
    <name evidence="2" type="ORF">TSUD_151690</name>
</gene>
<dbReference type="InterPro" id="IPR050232">
    <property type="entry name" value="FBL13/AtMIF1-like"/>
</dbReference>
<dbReference type="Gene3D" id="1.20.1280.50">
    <property type="match status" value="1"/>
</dbReference>
<dbReference type="InterPro" id="IPR032675">
    <property type="entry name" value="LRR_dom_sf"/>
</dbReference>
<dbReference type="PROSITE" id="PS50181">
    <property type="entry name" value="FBOX"/>
    <property type="match status" value="1"/>
</dbReference>
<dbReference type="SMART" id="SM00579">
    <property type="entry name" value="FBD"/>
    <property type="match status" value="1"/>
</dbReference>
<dbReference type="SUPFAM" id="SSF81383">
    <property type="entry name" value="F-box domain"/>
    <property type="match status" value="1"/>
</dbReference>
<organism evidence="2 3">
    <name type="scientific">Trifolium subterraneum</name>
    <name type="common">Subterranean clover</name>
    <dbReference type="NCBI Taxonomy" id="3900"/>
    <lineage>
        <taxon>Eukaryota</taxon>
        <taxon>Viridiplantae</taxon>
        <taxon>Streptophyta</taxon>
        <taxon>Embryophyta</taxon>
        <taxon>Tracheophyta</taxon>
        <taxon>Spermatophyta</taxon>
        <taxon>Magnoliopsida</taxon>
        <taxon>eudicotyledons</taxon>
        <taxon>Gunneridae</taxon>
        <taxon>Pentapetalae</taxon>
        <taxon>rosids</taxon>
        <taxon>fabids</taxon>
        <taxon>Fabales</taxon>
        <taxon>Fabaceae</taxon>
        <taxon>Papilionoideae</taxon>
        <taxon>50 kb inversion clade</taxon>
        <taxon>NPAAA clade</taxon>
        <taxon>Hologalegina</taxon>
        <taxon>IRL clade</taxon>
        <taxon>Trifolieae</taxon>
        <taxon>Trifolium</taxon>
    </lineage>
</organism>
<dbReference type="Gene3D" id="3.80.10.10">
    <property type="entry name" value="Ribonuclease Inhibitor"/>
    <property type="match status" value="1"/>
</dbReference>
<proteinExistence type="predicted"/>
<dbReference type="Pfam" id="PF08387">
    <property type="entry name" value="FBD"/>
    <property type="match status" value="1"/>
</dbReference>
<dbReference type="AlphaFoldDB" id="A0A2Z6N3E9"/>
<evidence type="ECO:0000313" key="3">
    <source>
        <dbReference type="Proteomes" id="UP000242715"/>
    </source>
</evidence>
<dbReference type="CDD" id="cd22160">
    <property type="entry name" value="F-box_AtFBL13-like"/>
    <property type="match status" value="1"/>
</dbReference>
<evidence type="ECO:0000259" key="1">
    <source>
        <dbReference type="PROSITE" id="PS50181"/>
    </source>
</evidence>
<accession>A0A2Z6N3E9</accession>
<dbReference type="InterPro" id="IPR006566">
    <property type="entry name" value="FBD"/>
</dbReference>
<protein>
    <recommendedName>
        <fullName evidence="1">F-box domain-containing protein</fullName>
    </recommendedName>
</protein>